<dbReference type="NCBIfam" id="TIGR01726">
    <property type="entry name" value="HEQRo_perm_3TM"/>
    <property type="match status" value="1"/>
</dbReference>
<evidence type="ECO:0000259" key="9">
    <source>
        <dbReference type="PROSITE" id="PS50928"/>
    </source>
</evidence>
<reference evidence="10 11" key="1">
    <citation type="submission" date="2019-09" db="EMBL/GenBank/DDBJ databases">
        <title>Arthrobacter zafarii sp. nov., a moderately thermotolerant and halotolerant actinobacterium isolated from Cholistan desert soil of Pakistan.</title>
        <authorList>
            <person name="Amin A."/>
            <person name="Ahmed I."/>
            <person name="Khalid N."/>
            <person name="Schumann P."/>
            <person name="Busse H.J."/>
            <person name="Khan I.U."/>
            <person name="Li S."/>
            <person name="Li W.J."/>
        </authorList>
    </citation>
    <scope>NUCLEOTIDE SEQUENCE [LARGE SCALE GENOMIC DNA]</scope>
    <source>
        <strain evidence="10 11">NCCP-1664</strain>
    </source>
</reference>
<evidence type="ECO:0000313" key="11">
    <source>
        <dbReference type="Proteomes" id="UP000325307"/>
    </source>
</evidence>
<dbReference type="RefSeq" id="WP_149957478.1">
    <property type="nucleotide sequence ID" value="NZ_BKDJ01000013.1"/>
</dbReference>
<sequence length="212" mass="22331">MELLKAIALGLPMTLLVTAVALGIGSIVALPLLAGLRSGKTAVRFLTRAIIDLLRGIPPVVWLFLLFYGISAGSFRLSAFGAGVIGLGVVAGAYLTEIFRGALGGIKAGQWEASEALGLDRFTMWSKVIGPQGLRVAIPGFTTYAIGLLKDSSIVSTIGVAEIVYLTQQSARTSGQGITVYFIAAAVYIMLSMPIGMLSRNLDIKMRKAVAR</sequence>
<evidence type="ECO:0000256" key="4">
    <source>
        <dbReference type="ARBA" id="ARBA00022692"/>
    </source>
</evidence>
<feature type="transmembrane region" description="Helical" evidence="8">
    <location>
        <begin position="178"/>
        <end position="198"/>
    </location>
</feature>
<dbReference type="PROSITE" id="PS50928">
    <property type="entry name" value="ABC_TM1"/>
    <property type="match status" value="1"/>
</dbReference>
<dbReference type="SUPFAM" id="SSF161098">
    <property type="entry name" value="MetI-like"/>
    <property type="match status" value="1"/>
</dbReference>
<evidence type="ECO:0000256" key="3">
    <source>
        <dbReference type="ARBA" id="ARBA00022475"/>
    </source>
</evidence>
<keyword evidence="3" id="KW-1003">Cell membrane</keyword>
<keyword evidence="7 8" id="KW-0472">Membrane</keyword>
<keyword evidence="4 8" id="KW-0812">Transmembrane</keyword>
<dbReference type="InterPro" id="IPR000515">
    <property type="entry name" value="MetI-like"/>
</dbReference>
<dbReference type="GO" id="GO:0006865">
    <property type="term" value="P:amino acid transport"/>
    <property type="evidence" value="ECO:0007669"/>
    <property type="project" value="UniProtKB-KW"/>
</dbReference>
<evidence type="ECO:0000256" key="8">
    <source>
        <dbReference type="RuleBase" id="RU363032"/>
    </source>
</evidence>
<comment type="subcellular location">
    <subcellularLocation>
        <location evidence="1 8">Cell membrane</location>
        <topology evidence="1 8">Multi-pass membrane protein</topology>
    </subcellularLocation>
</comment>
<evidence type="ECO:0000256" key="5">
    <source>
        <dbReference type="ARBA" id="ARBA00022970"/>
    </source>
</evidence>
<evidence type="ECO:0000313" key="10">
    <source>
        <dbReference type="EMBL" id="GER23874.1"/>
    </source>
</evidence>
<comment type="caution">
    <text evidence="10">The sequence shown here is derived from an EMBL/GenBank/DDBJ whole genome shotgun (WGS) entry which is preliminary data.</text>
</comment>
<accession>A0A5A7NSI0</accession>
<organism evidence="10 11">
    <name type="scientific">Zafaria cholistanensis</name>
    <dbReference type="NCBI Taxonomy" id="1682741"/>
    <lineage>
        <taxon>Bacteria</taxon>
        <taxon>Bacillati</taxon>
        <taxon>Actinomycetota</taxon>
        <taxon>Actinomycetes</taxon>
        <taxon>Micrococcales</taxon>
        <taxon>Micrococcaceae</taxon>
        <taxon>Zafaria</taxon>
    </lineage>
</organism>
<evidence type="ECO:0000256" key="1">
    <source>
        <dbReference type="ARBA" id="ARBA00004651"/>
    </source>
</evidence>
<dbReference type="OrthoDB" id="92598at2"/>
<name>A0A5A7NSI0_9MICC</name>
<comment type="similarity">
    <text evidence="8">Belongs to the binding-protein-dependent transport system permease family.</text>
</comment>
<feature type="transmembrane region" description="Helical" evidence="8">
    <location>
        <begin position="53"/>
        <end position="71"/>
    </location>
</feature>
<dbReference type="Pfam" id="PF00528">
    <property type="entry name" value="BPD_transp_1"/>
    <property type="match status" value="1"/>
</dbReference>
<dbReference type="GO" id="GO:0043190">
    <property type="term" value="C:ATP-binding cassette (ABC) transporter complex"/>
    <property type="evidence" value="ECO:0007669"/>
    <property type="project" value="InterPro"/>
</dbReference>
<feature type="domain" description="ABC transmembrane type-1" evidence="9">
    <location>
        <begin position="11"/>
        <end position="199"/>
    </location>
</feature>
<dbReference type="PANTHER" id="PTHR30614:SF0">
    <property type="entry name" value="L-CYSTINE TRANSPORT SYSTEM PERMEASE PROTEIN TCYL"/>
    <property type="match status" value="1"/>
</dbReference>
<evidence type="ECO:0000256" key="2">
    <source>
        <dbReference type="ARBA" id="ARBA00022448"/>
    </source>
</evidence>
<dbReference type="Proteomes" id="UP000325307">
    <property type="component" value="Unassembled WGS sequence"/>
</dbReference>
<gene>
    <name evidence="10" type="ORF">NCCP1664_23690</name>
</gene>
<evidence type="ECO:0000256" key="6">
    <source>
        <dbReference type="ARBA" id="ARBA00022989"/>
    </source>
</evidence>
<keyword evidence="2 8" id="KW-0813">Transport</keyword>
<dbReference type="InterPro" id="IPR035906">
    <property type="entry name" value="MetI-like_sf"/>
</dbReference>
<proteinExistence type="inferred from homology"/>
<evidence type="ECO:0000256" key="7">
    <source>
        <dbReference type="ARBA" id="ARBA00023136"/>
    </source>
</evidence>
<dbReference type="GO" id="GO:0022857">
    <property type="term" value="F:transmembrane transporter activity"/>
    <property type="evidence" value="ECO:0007669"/>
    <property type="project" value="InterPro"/>
</dbReference>
<dbReference type="EMBL" id="BKDJ01000013">
    <property type="protein sequence ID" value="GER23874.1"/>
    <property type="molecule type" value="Genomic_DNA"/>
</dbReference>
<dbReference type="AlphaFoldDB" id="A0A5A7NSI0"/>
<dbReference type="PANTHER" id="PTHR30614">
    <property type="entry name" value="MEMBRANE COMPONENT OF AMINO ACID ABC TRANSPORTER"/>
    <property type="match status" value="1"/>
</dbReference>
<keyword evidence="6 8" id="KW-1133">Transmembrane helix</keyword>
<dbReference type="CDD" id="cd06261">
    <property type="entry name" value="TM_PBP2"/>
    <property type="match status" value="1"/>
</dbReference>
<keyword evidence="11" id="KW-1185">Reference proteome</keyword>
<dbReference type="InterPro" id="IPR043429">
    <property type="entry name" value="ArtM/GltK/GlnP/TcyL/YhdX-like"/>
</dbReference>
<keyword evidence="5" id="KW-0029">Amino-acid transport</keyword>
<dbReference type="Gene3D" id="1.10.3720.10">
    <property type="entry name" value="MetI-like"/>
    <property type="match status" value="1"/>
</dbReference>
<feature type="transmembrane region" description="Helical" evidence="8">
    <location>
        <begin position="77"/>
        <end position="95"/>
    </location>
</feature>
<protein>
    <recommendedName>
        <fullName evidence="9">ABC transmembrane type-1 domain-containing protein</fullName>
    </recommendedName>
</protein>
<feature type="transmembrane region" description="Helical" evidence="8">
    <location>
        <begin position="6"/>
        <end position="33"/>
    </location>
</feature>
<dbReference type="InterPro" id="IPR010065">
    <property type="entry name" value="AA_ABC_transptr_permease_3TM"/>
</dbReference>